<reference evidence="2 3" key="1">
    <citation type="submission" date="2014-04" db="EMBL/GenBank/DDBJ databases">
        <authorList>
            <consortium name="DOE Joint Genome Institute"/>
            <person name="Kuo A."/>
            <person name="Kohler A."/>
            <person name="Jargeat P."/>
            <person name="Nagy L.G."/>
            <person name="Floudas D."/>
            <person name="Copeland A."/>
            <person name="Barry K.W."/>
            <person name="Cichocki N."/>
            <person name="Veneault-Fourrey C."/>
            <person name="LaButti K."/>
            <person name="Lindquist E.A."/>
            <person name="Lipzen A."/>
            <person name="Lundell T."/>
            <person name="Morin E."/>
            <person name="Murat C."/>
            <person name="Sun H."/>
            <person name="Tunlid A."/>
            <person name="Henrissat B."/>
            <person name="Grigoriev I.V."/>
            <person name="Hibbett D.S."/>
            <person name="Martin F."/>
            <person name="Nordberg H.P."/>
            <person name="Cantor M.N."/>
            <person name="Hua S.X."/>
        </authorList>
    </citation>
    <scope>NUCLEOTIDE SEQUENCE [LARGE SCALE GENOMIC DNA]</scope>
    <source>
        <strain evidence="2 3">Ve08.2h10</strain>
    </source>
</reference>
<evidence type="ECO:0000256" key="1">
    <source>
        <dbReference type="SAM" id="MobiDB-lite"/>
    </source>
</evidence>
<dbReference type="AlphaFoldDB" id="A0A0D0BRS7"/>
<gene>
    <name evidence="2" type="ORF">PAXRUDRAFT_836057</name>
</gene>
<sequence length="68" mass="7408">MRASPNAYPAADGPNVQCVDLQLQEKNEVVAAMQEPGVEKKRTGNAEKRSPLAAAYESSVRTATRHRI</sequence>
<dbReference type="HOGENOM" id="CLU_2794687_0_0_1"/>
<name>A0A0D0BRS7_9AGAM</name>
<feature type="compositionally biased region" description="Basic and acidic residues" evidence="1">
    <location>
        <begin position="37"/>
        <end position="50"/>
    </location>
</feature>
<proteinExistence type="predicted"/>
<evidence type="ECO:0000313" key="2">
    <source>
        <dbReference type="EMBL" id="KIK74182.1"/>
    </source>
</evidence>
<feature type="region of interest" description="Disordered" evidence="1">
    <location>
        <begin position="35"/>
        <end position="68"/>
    </location>
</feature>
<keyword evidence="3" id="KW-1185">Reference proteome</keyword>
<protein>
    <submittedName>
        <fullName evidence="2">Uncharacterized protein</fullName>
    </submittedName>
</protein>
<dbReference type="Proteomes" id="UP000054538">
    <property type="component" value="Unassembled WGS sequence"/>
</dbReference>
<dbReference type="InParanoid" id="A0A0D0BRS7"/>
<accession>A0A0D0BRS7</accession>
<reference evidence="3" key="2">
    <citation type="submission" date="2015-01" db="EMBL/GenBank/DDBJ databases">
        <title>Evolutionary Origins and Diversification of the Mycorrhizal Mutualists.</title>
        <authorList>
            <consortium name="DOE Joint Genome Institute"/>
            <consortium name="Mycorrhizal Genomics Consortium"/>
            <person name="Kohler A."/>
            <person name="Kuo A."/>
            <person name="Nagy L.G."/>
            <person name="Floudas D."/>
            <person name="Copeland A."/>
            <person name="Barry K.W."/>
            <person name="Cichocki N."/>
            <person name="Veneault-Fourrey C."/>
            <person name="LaButti K."/>
            <person name="Lindquist E.A."/>
            <person name="Lipzen A."/>
            <person name="Lundell T."/>
            <person name="Morin E."/>
            <person name="Murat C."/>
            <person name="Riley R."/>
            <person name="Ohm R."/>
            <person name="Sun H."/>
            <person name="Tunlid A."/>
            <person name="Henrissat B."/>
            <person name="Grigoriev I.V."/>
            <person name="Hibbett D.S."/>
            <person name="Martin F."/>
        </authorList>
    </citation>
    <scope>NUCLEOTIDE SEQUENCE [LARGE SCALE GENOMIC DNA]</scope>
    <source>
        <strain evidence="3">Ve08.2h10</strain>
    </source>
</reference>
<organism evidence="2 3">
    <name type="scientific">Paxillus rubicundulus Ve08.2h10</name>
    <dbReference type="NCBI Taxonomy" id="930991"/>
    <lineage>
        <taxon>Eukaryota</taxon>
        <taxon>Fungi</taxon>
        <taxon>Dikarya</taxon>
        <taxon>Basidiomycota</taxon>
        <taxon>Agaricomycotina</taxon>
        <taxon>Agaricomycetes</taxon>
        <taxon>Agaricomycetidae</taxon>
        <taxon>Boletales</taxon>
        <taxon>Paxilineae</taxon>
        <taxon>Paxillaceae</taxon>
        <taxon>Paxillus</taxon>
    </lineage>
</organism>
<evidence type="ECO:0000313" key="3">
    <source>
        <dbReference type="Proteomes" id="UP000054538"/>
    </source>
</evidence>
<dbReference type="EMBL" id="KN829097">
    <property type="protein sequence ID" value="KIK74182.1"/>
    <property type="molecule type" value="Genomic_DNA"/>
</dbReference>